<dbReference type="PANTHER" id="PTHR11012">
    <property type="entry name" value="PROTEIN KINASE-LIKE DOMAIN-CONTAINING"/>
    <property type="match status" value="1"/>
</dbReference>
<keyword evidence="2" id="KW-1185">Reference proteome</keyword>
<dbReference type="Pfam" id="PF02958">
    <property type="entry name" value="EcKL"/>
    <property type="match status" value="1"/>
</dbReference>
<dbReference type="SUPFAM" id="SSF56112">
    <property type="entry name" value="Protein kinase-like (PK-like)"/>
    <property type="match status" value="1"/>
</dbReference>
<dbReference type="InterPro" id="IPR011009">
    <property type="entry name" value="Kinase-like_dom_sf"/>
</dbReference>
<accession>A0A0T6BDG0</accession>
<dbReference type="Proteomes" id="UP000051574">
    <property type="component" value="Unassembled WGS sequence"/>
</dbReference>
<proteinExistence type="predicted"/>
<gene>
    <name evidence="1" type="ORF">AMK59_485</name>
</gene>
<reference evidence="1 2" key="1">
    <citation type="submission" date="2015-09" db="EMBL/GenBank/DDBJ databases">
        <title>Draft genome of the scarab beetle Oryctes borbonicus.</title>
        <authorList>
            <person name="Meyer J.M."/>
            <person name="Markov G.V."/>
            <person name="Baskaran P."/>
            <person name="Herrmann M."/>
            <person name="Sommer R.J."/>
            <person name="Roedelsperger C."/>
        </authorList>
    </citation>
    <scope>NUCLEOTIDE SEQUENCE [LARGE SCALE GENOMIC DNA]</scope>
    <source>
        <strain evidence="1">OB123</strain>
        <tissue evidence="1">Whole animal</tissue>
    </source>
</reference>
<dbReference type="PANTHER" id="PTHR11012:SF56">
    <property type="entry name" value="CHK KINASE-LIKE DOMAIN-CONTAINING PROTEIN-RELATED"/>
    <property type="match status" value="1"/>
</dbReference>
<sequence>MDTPSWLNKNLIETSLRKYFKDATTRIVTFSCKPAITAGENYTTYVFRISITYFRGTSSMEQKMSLIVKSMRDGIMEGLVKEMNMFTKEVDMFLSILPKMTETYGNNVLSANCINASLEPNPYLILQDLCELGYKVSERQKGLDLEHAL</sequence>
<feature type="non-terminal residue" evidence="1">
    <location>
        <position position="149"/>
    </location>
</feature>
<evidence type="ECO:0000313" key="1">
    <source>
        <dbReference type="EMBL" id="KRT85149.1"/>
    </source>
</evidence>
<comment type="caution">
    <text evidence="1">The sequence shown here is derived from an EMBL/GenBank/DDBJ whole genome shotgun (WGS) entry which is preliminary data.</text>
</comment>
<evidence type="ECO:0000313" key="2">
    <source>
        <dbReference type="Proteomes" id="UP000051574"/>
    </source>
</evidence>
<dbReference type="EMBL" id="LJIG01001791">
    <property type="protein sequence ID" value="KRT85149.1"/>
    <property type="molecule type" value="Genomic_DNA"/>
</dbReference>
<organism evidence="1 2">
    <name type="scientific">Oryctes borbonicus</name>
    <dbReference type="NCBI Taxonomy" id="1629725"/>
    <lineage>
        <taxon>Eukaryota</taxon>
        <taxon>Metazoa</taxon>
        <taxon>Ecdysozoa</taxon>
        <taxon>Arthropoda</taxon>
        <taxon>Hexapoda</taxon>
        <taxon>Insecta</taxon>
        <taxon>Pterygota</taxon>
        <taxon>Neoptera</taxon>
        <taxon>Endopterygota</taxon>
        <taxon>Coleoptera</taxon>
        <taxon>Polyphaga</taxon>
        <taxon>Scarabaeiformia</taxon>
        <taxon>Scarabaeidae</taxon>
        <taxon>Dynastinae</taxon>
        <taxon>Oryctes</taxon>
    </lineage>
</organism>
<dbReference type="InterPro" id="IPR004119">
    <property type="entry name" value="EcKL"/>
</dbReference>
<protein>
    <submittedName>
        <fullName evidence="1">Uncharacterized protein</fullName>
    </submittedName>
</protein>
<dbReference type="OrthoDB" id="191037at2759"/>
<dbReference type="AlphaFoldDB" id="A0A0T6BDG0"/>
<name>A0A0T6BDG0_9SCAR</name>